<accession>A0A7T3V4T2</accession>
<dbReference type="AlphaFoldDB" id="A0A7T3V4T2"/>
<evidence type="ECO:0000259" key="2">
    <source>
        <dbReference type="Pfam" id="PF01850"/>
    </source>
</evidence>
<keyword evidence="4" id="KW-1185">Reference proteome</keyword>
<dbReference type="SUPFAM" id="SSF88723">
    <property type="entry name" value="PIN domain-like"/>
    <property type="match status" value="1"/>
</dbReference>
<dbReference type="InterPro" id="IPR051619">
    <property type="entry name" value="TypeII_TA_RNase_PINc/VapC"/>
</dbReference>
<dbReference type="InterPro" id="IPR044153">
    <property type="entry name" value="PIN_Pae0151-like"/>
</dbReference>
<evidence type="ECO:0000313" key="3">
    <source>
        <dbReference type="EMBL" id="QQA00957.1"/>
    </source>
</evidence>
<reference evidence="3 4" key="1">
    <citation type="submission" date="2020-11" db="EMBL/GenBank/DDBJ databases">
        <title>Treponema Peruensis nv. sp., first commensal Treponema isolated from human feces.</title>
        <authorList>
            <person name="Belkhou C."/>
            <person name="Raes J."/>
        </authorList>
    </citation>
    <scope>NUCLEOTIDE SEQUENCE [LARGE SCALE GENOMIC DNA]</scope>
    <source>
        <strain evidence="3 4">RCC2812</strain>
    </source>
</reference>
<dbReference type="InterPro" id="IPR029060">
    <property type="entry name" value="PIN-like_dom_sf"/>
</dbReference>
<proteinExistence type="predicted"/>
<evidence type="ECO:0000256" key="1">
    <source>
        <dbReference type="ARBA" id="ARBA00022842"/>
    </source>
</evidence>
<dbReference type="PANTHER" id="PTHR35901">
    <property type="entry name" value="RIBONUCLEASE VAPC3"/>
    <property type="match status" value="1"/>
</dbReference>
<dbReference type="PANTHER" id="PTHR35901:SF1">
    <property type="entry name" value="EXONUCLEASE VAPC9"/>
    <property type="match status" value="1"/>
</dbReference>
<name>A0A7T3V4T2_9SPIR</name>
<keyword evidence="1" id="KW-0460">Magnesium</keyword>
<evidence type="ECO:0000313" key="4">
    <source>
        <dbReference type="Proteomes" id="UP000595224"/>
    </source>
</evidence>
<dbReference type="InterPro" id="IPR002716">
    <property type="entry name" value="PIN_dom"/>
</dbReference>
<feature type="domain" description="PIN" evidence="2">
    <location>
        <begin position="7"/>
        <end position="123"/>
    </location>
</feature>
<gene>
    <name evidence="3" type="ORF">IWA51_12005</name>
</gene>
<protein>
    <submittedName>
        <fullName evidence="3">Type II toxin-antitoxin system VapC family toxin</fullName>
    </submittedName>
</protein>
<dbReference type="KEGG" id="tper:IWA51_12005"/>
<organism evidence="3 4">
    <name type="scientific">Treponema peruense</name>
    <dbReference type="NCBI Taxonomy" id="2787628"/>
    <lineage>
        <taxon>Bacteria</taxon>
        <taxon>Pseudomonadati</taxon>
        <taxon>Spirochaetota</taxon>
        <taxon>Spirochaetia</taxon>
        <taxon>Spirochaetales</taxon>
        <taxon>Treponemataceae</taxon>
        <taxon>Treponema</taxon>
    </lineage>
</organism>
<dbReference type="Proteomes" id="UP000595224">
    <property type="component" value="Chromosome"/>
</dbReference>
<dbReference type="Pfam" id="PF01850">
    <property type="entry name" value="PIN"/>
    <property type="match status" value="1"/>
</dbReference>
<dbReference type="RefSeq" id="WP_198442571.1">
    <property type="nucleotide sequence ID" value="NZ_CBCSHE010000005.1"/>
</dbReference>
<sequence length="131" mass="15186">MSRKQLIIDASCIMAVIRNEPNCNDIIEKTKLYELLSPECIVFEVGNSLSKLLKRNLLEIPEAQKCFKLFKNMPIKLIEVNFDNALMLSGEEKHYAYDMYYLDCAIRHKVPLLTYDLKLIKIATERGVKCL</sequence>
<dbReference type="CDD" id="cd09873">
    <property type="entry name" value="PIN_Pae0151-like"/>
    <property type="match status" value="1"/>
</dbReference>
<dbReference type="EMBL" id="CP064936">
    <property type="protein sequence ID" value="QQA00957.1"/>
    <property type="molecule type" value="Genomic_DNA"/>
</dbReference>
<dbReference type="Gene3D" id="3.40.50.1010">
    <property type="entry name" value="5'-nuclease"/>
    <property type="match status" value="1"/>
</dbReference>